<dbReference type="PANTHER" id="PTHR47178">
    <property type="entry name" value="MONOOXYGENASE, FAD-BINDING"/>
    <property type="match status" value="1"/>
</dbReference>
<evidence type="ECO:0000256" key="4">
    <source>
        <dbReference type="ARBA" id="ARBA00023033"/>
    </source>
</evidence>
<evidence type="ECO:0000313" key="7">
    <source>
        <dbReference type="Proteomes" id="UP000501705"/>
    </source>
</evidence>
<evidence type="ECO:0000256" key="2">
    <source>
        <dbReference type="ARBA" id="ARBA00022827"/>
    </source>
</evidence>
<keyword evidence="1" id="KW-0285">Flavoprotein</keyword>
<dbReference type="EMBL" id="CP046171">
    <property type="protein sequence ID" value="QIS03277.1"/>
    <property type="molecule type" value="Genomic_DNA"/>
</dbReference>
<protein>
    <submittedName>
        <fullName evidence="6">FAD-dependent monooxygenase</fullName>
    </submittedName>
</protein>
<name>A0A6G9XQT0_NOCBR</name>
<keyword evidence="2" id="KW-0274">FAD</keyword>
<sequence length="402" mass="42862">MHVVIAGAGVGGLCLAQGLRKNGIETTVLERDPSAHARFQGLRLRIDAHGRAALSACLPDNLYELAMATANPLYMSRGIGLDEQLREIFSVRRPDGPVDPARASTVVNRKTLRQILLTGLGDSVHFDTAVVGYETGDRVRVHTGDGTTWVADVLVGADGIGSAVRGQLLPEIGLLDTGLRAIYGQMNLDQDNLSWVPPVLFGGSRPVLAPGPKTLACGIFQPQTEVGAAVRRFAPGSAIDPVHSYLKWTLVAPREVFGLDEAALFALTPARLHELALEHTIDWSPLLRRIMAESLVDEVFPLSIRVTEPGAQWSPSRVTLLGDAIHATAPVGGIGANTALRDAAALSEYLALALVDGVDPVVAIGRYESEMREYGYAAVRDSLHGSEQLFRTGPLVEGGAAR</sequence>
<reference evidence="6 7" key="1">
    <citation type="journal article" date="2019" name="ACS Chem. Biol.">
        <title>Identification and Mobilization of a Cryptic Antibiotic Biosynthesis Gene Locus from a Human-Pathogenic Nocardia Isolate.</title>
        <authorList>
            <person name="Herisse M."/>
            <person name="Ishida K."/>
            <person name="Porter J.L."/>
            <person name="Howden B."/>
            <person name="Hertweck C."/>
            <person name="Stinear T.P."/>
            <person name="Pidot S.J."/>
        </authorList>
    </citation>
    <scope>NUCLEOTIDE SEQUENCE [LARGE SCALE GENOMIC DNA]</scope>
    <source>
        <strain evidence="6 7">AUSMDU00024985</strain>
    </source>
</reference>
<dbReference type="Pfam" id="PF01494">
    <property type="entry name" value="FAD_binding_3"/>
    <property type="match status" value="2"/>
</dbReference>
<dbReference type="InterPro" id="IPR002938">
    <property type="entry name" value="FAD-bd"/>
</dbReference>
<evidence type="ECO:0000256" key="3">
    <source>
        <dbReference type="ARBA" id="ARBA00023002"/>
    </source>
</evidence>
<evidence type="ECO:0000259" key="5">
    <source>
        <dbReference type="Pfam" id="PF01494"/>
    </source>
</evidence>
<evidence type="ECO:0000313" key="6">
    <source>
        <dbReference type="EMBL" id="QIS03277.1"/>
    </source>
</evidence>
<dbReference type="SUPFAM" id="SSF51905">
    <property type="entry name" value="FAD/NAD(P)-binding domain"/>
    <property type="match status" value="1"/>
</dbReference>
<dbReference type="PRINTS" id="PR00420">
    <property type="entry name" value="RNGMNOXGNASE"/>
</dbReference>
<dbReference type="AlphaFoldDB" id="A0A6G9XQT0"/>
<keyword evidence="3" id="KW-0560">Oxidoreductase</keyword>
<dbReference type="GO" id="GO:0004497">
    <property type="term" value="F:monooxygenase activity"/>
    <property type="evidence" value="ECO:0007669"/>
    <property type="project" value="UniProtKB-KW"/>
</dbReference>
<feature type="domain" description="FAD-binding" evidence="5">
    <location>
        <begin position="2"/>
        <end position="41"/>
    </location>
</feature>
<evidence type="ECO:0000256" key="1">
    <source>
        <dbReference type="ARBA" id="ARBA00022630"/>
    </source>
</evidence>
<accession>A0A6G9XQT0</accession>
<dbReference type="PANTHER" id="PTHR47178:SF5">
    <property type="entry name" value="FAD-BINDING DOMAIN-CONTAINING PROTEIN"/>
    <property type="match status" value="1"/>
</dbReference>
<dbReference type="Gene3D" id="3.50.50.60">
    <property type="entry name" value="FAD/NAD(P)-binding domain"/>
    <property type="match status" value="1"/>
</dbReference>
<dbReference type="RefSeq" id="WP_167462345.1">
    <property type="nucleotide sequence ID" value="NZ_CP046171.1"/>
</dbReference>
<proteinExistence type="predicted"/>
<organism evidence="6 7">
    <name type="scientific">Nocardia brasiliensis</name>
    <dbReference type="NCBI Taxonomy" id="37326"/>
    <lineage>
        <taxon>Bacteria</taxon>
        <taxon>Bacillati</taxon>
        <taxon>Actinomycetota</taxon>
        <taxon>Actinomycetes</taxon>
        <taxon>Mycobacteriales</taxon>
        <taxon>Nocardiaceae</taxon>
        <taxon>Nocardia</taxon>
    </lineage>
</organism>
<dbReference type="Proteomes" id="UP000501705">
    <property type="component" value="Chromosome"/>
</dbReference>
<dbReference type="InterPro" id="IPR036188">
    <property type="entry name" value="FAD/NAD-bd_sf"/>
</dbReference>
<gene>
    <name evidence="6" type="ORF">F5X71_13985</name>
</gene>
<keyword evidence="4 6" id="KW-0503">Monooxygenase</keyword>
<feature type="domain" description="FAD-binding" evidence="5">
    <location>
        <begin position="312"/>
        <end position="380"/>
    </location>
</feature>
<dbReference type="GO" id="GO:0071949">
    <property type="term" value="F:FAD binding"/>
    <property type="evidence" value="ECO:0007669"/>
    <property type="project" value="InterPro"/>
</dbReference>